<gene>
    <name evidence="1" type="primary">TIP41</name>
    <name evidence="1" type="ORF">M8818_003186</name>
</gene>
<dbReference type="Proteomes" id="UP001320706">
    <property type="component" value="Unassembled WGS sequence"/>
</dbReference>
<reference evidence="1" key="1">
    <citation type="submission" date="2024-02" db="EMBL/GenBank/DDBJ databases">
        <title>Metagenome Assembled Genome of Zalaria obscura JY119.</title>
        <authorList>
            <person name="Vighnesh L."/>
            <person name="Jagadeeshwari U."/>
            <person name="Venkata Ramana C."/>
            <person name="Sasikala C."/>
        </authorList>
    </citation>
    <scope>NUCLEOTIDE SEQUENCE</scope>
    <source>
        <strain evidence="1">JY119</strain>
    </source>
</reference>
<comment type="caution">
    <text evidence="1">The sequence shown here is derived from an EMBL/GenBank/DDBJ whole genome shotgun (WGS) entry which is preliminary data.</text>
</comment>
<evidence type="ECO:0000313" key="1">
    <source>
        <dbReference type="EMBL" id="KAK8211533.1"/>
    </source>
</evidence>
<evidence type="ECO:0000313" key="2">
    <source>
        <dbReference type="Proteomes" id="UP001320706"/>
    </source>
</evidence>
<accession>A0ACC3SJP1</accession>
<keyword evidence="2" id="KW-1185">Reference proteome</keyword>
<organism evidence="1 2">
    <name type="scientific">Zalaria obscura</name>
    <dbReference type="NCBI Taxonomy" id="2024903"/>
    <lineage>
        <taxon>Eukaryota</taxon>
        <taxon>Fungi</taxon>
        <taxon>Dikarya</taxon>
        <taxon>Ascomycota</taxon>
        <taxon>Pezizomycotina</taxon>
        <taxon>Dothideomycetes</taxon>
        <taxon>Dothideomycetidae</taxon>
        <taxon>Dothideales</taxon>
        <taxon>Zalariaceae</taxon>
        <taxon>Zalaria</taxon>
    </lineage>
</organism>
<name>A0ACC3SJP1_9PEZI</name>
<sequence length="273" mass="31595">MNGNSERSNAYGPGVESYTTRDRQWRITTRKAPILKADPIEEFNNKLGIPVPEMIFGDNFVQIEHPSSGFALNYNAFDALDKVSKTSDGMLQVAYSKEWQRDRQHHHEGIKEVVKPFDWSYSTDFCGSTQTPPNTQWEPTTNEATPIRTDLLSRPDPIQFYDDVVLYEDELADNGIAMLSCKIRVMSERLLLLCRFFLRLDGVIVRVRDTRVYIELATKQVIRQYTAKEEAYDTVHSRLRSQRENVAEALRDANRISPLLRTVEEKMEVFRIP</sequence>
<dbReference type="EMBL" id="JAMKPW020000013">
    <property type="protein sequence ID" value="KAK8211533.1"/>
    <property type="molecule type" value="Genomic_DNA"/>
</dbReference>
<proteinExistence type="predicted"/>
<protein>
    <submittedName>
        <fullName evidence="1">Tap42 interacting protein</fullName>
    </submittedName>
</protein>